<gene>
    <name evidence="4" type="ORF">NCTC10742_00099</name>
</gene>
<dbReference type="PROSITE" id="PS50977">
    <property type="entry name" value="HTH_TETR_2"/>
    <property type="match status" value="1"/>
</dbReference>
<organism evidence="4 5">
    <name type="scientific">Mycolicibacterium gilvum</name>
    <dbReference type="NCBI Taxonomy" id="1804"/>
    <lineage>
        <taxon>Bacteria</taxon>
        <taxon>Bacillati</taxon>
        <taxon>Actinomycetota</taxon>
        <taxon>Actinomycetes</taxon>
        <taxon>Mycobacteriales</taxon>
        <taxon>Mycobacteriaceae</taxon>
        <taxon>Mycolicibacterium</taxon>
    </lineage>
</organism>
<dbReference type="InterPro" id="IPR009057">
    <property type="entry name" value="Homeodomain-like_sf"/>
</dbReference>
<evidence type="ECO:0000259" key="3">
    <source>
        <dbReference type="PROSITE" id="PS50977"/>
    </source>
</evidence>
<evidence type="ECO:0000313" key="4">
    <source>
        <dbReference type="EMBL" id="STZ40899.1"/>
    </source>
</evidence>
<dbReference type="Proteomes" id="UP000254291">
    <property type="component" value="Unassembled WGS sequence"/>
</dbReference>
<evidence type="ECO:0000313" key="5">
    <source>
        <dbReference type="Proteomes" id="UP000254291"/>
    </source>
</evidence>
<keyword evidence="1 2" id="KW-0238">DNA-binding</keyword>
<dbReference type="Gene3D" id="1.10.357.10">
    <property type="entry name" value="Tetracycline Repressor, domain 2"/>
    <property type="match status" value="1"/>
</dbReference>
<proteinExistence type="predicted"/>
<name>A0A378SDI6_9MYCO</name>
<dbReference type="SUPFAM" id="SSF46689">
    <property type="entry name" value="Homeodomain-like"/>
    <property type="match status" value="1"/>
</dbReference>
<dbReference type="RefSeq" id="WP_115326191.1">
    <property type="nucleotide sequence ID" value="NZ_UGQM01000001.1"/>
</dbReference>
<feature type="DNA-binding region" description="H-T-H motif" evidence="2">
    <location>
        <begin position="27"/>
        <end position="46"/>
    </location>
</feature>
<feature type="domain" description="HTH tetR-type" evidence="3">
    <location>
        <begin position="4"/>
        <end position="64"/>
    </location>
</feature>
<reference evidence="4 5" key="1">
    <citation type="submission" date="2018-06" db="EMBL/GenBank/DDBJ databases">
        <authorList>
            <consortium name="Pathogen Informatics"/>
            <person name="Doyle S."/>
        </authorList>
    </citation>
    <scope>NUCLEOTIDE SEQUENCE [LARGE SCALE GENOMIC DNA]</scope>
    <source>
        <strain evidence="4 5">NCTC10742</strain>
    </source>
</reference>
<evidence type="ECO:0000256" key="1">
    <source>
        <dbReference type="ARBA" id="ARBA00023125"/>
    </source>
</evidence>
<sequence>MGAVSSREAFFEAGLEVLSDRGYGGLKLATVCQRLGVTTGSFYHYFANWGSYTGQLVAHWHEGLTVRVVEAVQSEADPRRRIGHLIEVGLALPHGAESAIRVWSFIDPQVHEVQAAVDRQRFDVLYDSAIQILDSPRQAELFAAWAVYLLVGYEQAILPRDISSLRWIVSQLLEALDSGRFDSVPPMSEMLL</sequence>
<dbReference type="AlphaFoldDB" id="A0A378SDI6"/>
<evidence type="ECO:0000256" key="2">
    <source>
        <dbReference type="PROSITE-ProRule" id="PRU00335"/>
    </source>
</evidence>
<dbReference type="Pfam" id="PF00440">
    <property type="entry name" value="TetR_N"/>
    <property type="match status" value="1"/>
</dbReference>
<accession>A0A378SDI6</accession>
<dbReference type="EMBL" id="UGQM01000001">
    <property type="protein sequence ID" value="STZ40899.1"/>
    <property type="molecule type" value="Genomic_DNA"/>
</dbReference>
<dbReference type="InterPro" id="IPR001647">
    <property type="entry name" value="HTH_TetR"/>
</dbReference>
<protein>
    <submittedName>
        <fullName evidence="4">TetR family transcriptional regulator</fullName>
    </submittedName>
</protein>
<dbReference type="GO" id="GO:0003677">
    <property type="term" value="F:DNA binding"/>
    <property type="evidence" value="ECO:0007669"/>
    <property type="project" value="UniProtKB-UniRule"/>
</dbReference>